<evidence type="ECO:0000313" key="2">
    <source>
        <dbReference type="Proteomes" id="UP000001062"/>
    </source>
</evidence>
<dbReference type="EMBL" id="CP002583">
    <property type="protein sequence ID" value="ADZ91072.1"/>
    <property type="molecule type" value="Genomic_DNA"/>
</dbReference>
<dbReference type="SUPFAM" id="SSF47413">
    <property type="entry name" value="lambda repressor-like DNA-binding domains"/>
    <property type="match status" value="1"/>
</dbReference>
<dbReference type="InterPro" id="IPR031856">
    <property type="entry name" value="YdaS_toxin-like"/>
</dbReference>
<evidence type="ECO:0008006" key="3">
    <source>
        <dbReference type="Google" id="ProtNLM"/>
    </source>
</evidence>
<dbReference type="eggNOG" id="COG4197">
    <property type="taxonomic scope" value="Bacteria"/>
</dbReference>
<gene>
    <name evidence="1" type="ordered locus">Marme_1816</name>
</gene>
<dbReference type="AlphaFoldDB" id="F2K1E1"/>
<dbReference type="KEGG" id="mme:Marme_1816"/>
<accession>F2K1E1</accession>
<dbReference type="Proteomes" id="UP000001062">
    <property type="component" value="Chromosome"/>
</dbReference>
<organism evidence="1 2">
    <name type="scientific">Marinomonas mediterranea (strain ATCC 700492 / JCM 21426 / NBRC 103028 / MMB-1)</name>
    <dbReference type="NCBI Taxonomy" id="717774"/>
    <lineage>
        <taxon>Bacteria</taxon>
        <taxon>Pseudomonadati</taxon>
        <taxon>Pseudomonadota</taxon>
        <taxon>Gammaproteobacteria</taxon>
        <taxon>Oceanospirillales</taxon>
        <taxon>Oceanospirillaceae</taxon>
        <taxon>Marinomonas</taxon>
    </lineage>
</organism>
<dbReference type="RefSeq" id="WP_013660977.1">
    <property type="nucleotide sequence ID" value="NC_015276.1"/>
</dbReference>
<name>F2K1E1_MARM1</name>
<reference evidence="1 2" key="1">
    <citation type="journal article" date="2012" name="Stand. Genomic Sci.">
        <title>Complete genome sequence of the melanogenic marine bacterium Marinomonas mediterranea type strain (MMB-1(T)).</title>
        <authorList>
            <person name="Lucas-Elio P."/>
            <person name="Goodwin L."/>
            <person name="Woyke T."/>
            <person name="Pitluck S."/>
            <person name="Nolan M."/>
            <person name="Kyrpides N.C."/>
            <person name="Detter J.C."/>
            <person name="Copeland A."/>
            <person name="Teshima H."/>
            <person name="Bruce D."/>
            <person name="Detter C."/>
            <person name="Tapia R."/>
            <person name="Han S."/>
            <person name="Land M.L."/>
            <person name="Ivanova N."/>
            <person name="Mikhailova N."/>
            <person name="Johnston A.W."/>
            <person name="Sanchez-Amat A."/>
        </authorList>
    </citation>
    <scope>NUCLEOTIDE SEQUENCE [LARGE SCALE GENOMIC DNA]</scope>
    <source>
        <strain evidence="2">ATCC 700492 / JCM 21426 / NBRC 103028 / MMB-1</strain>
    </source>
</reference>
<dbReference type="Gene3D" id="1.10.260.40">
    <property type="entry name" value="lambda repressor-like DNA-binding domains"/>
    <property type="match status" value="1"/>
</dbReference>
<dbReference type="HOGENOM" id="CLU_173998_2_1_6"/>
<dbReference type="OrthoDB" id="6446140at2"/>
<evidence type="ECO:0000313" key="1">
    <source>
        <dbReference type="EMBL" id="ADZ91072.1"/>
    </source>
</evidence>
<dbReference type="Pfam" id="PF15943">
    <property type="entry name" value="YdaS_toxin"/>
    <property type="match status" value="1"/>
</dbReference>
<proteinExistence type="predicted"/>
<dbReference type="PATRIC" id="fig|717774.3.peg.1873"/>
<dbReference type="GO" id="GO:0003677">
    <property type="term" value="F:DNA binding"/>
    <property type="evidence" value="ECO:0007669"/>
    <property type="project" value="InterPro"/>
</dbReference>
<sequence length="70" mass="7872">MTAIQKAIETVGGQTALAENLGVKQAHVWNWLWRNKRAPAKYIRQISKATNGSVSESDLLRDHEQQAIKD</sequence>
<dbReference type="STRING" id="717774.Marme_1816"/>
<keyword evidence="2" id="KW-1185">Reference proteome</keyword>
<dbReference type="InterPro" id="IPR010982">
    <property type="entry name" value="Lambda_DNA-bd_dom_sf"/>
</dbReference>
<protein>
    <recommendedName>
        <fullName evidence="3">CI repressor</fullName>
    </recommendedName>
</protein>